<evidence type="ECO:0000256" key="8">
    <source>
        <dbReference type="SAM" id="MobiDB-lite"/>
    </source>
</evidence>
<accession>A0ABP0BZW8</accession>
<gene>
    <name evidence="10" type="ORF">SEUCBS140593_005745</name>
</gene>
<feature type="region of interest" description="Disordered" evidence="8">
    <location>
        <begin position="846"/>
        <end position="876"/>
    </location>
</feature>
<dbReference type="PROSITE" id="PS50157">
    <property type="entry name" value="ZINC_FINGER_C2H2_2"/>
    <property type="match status" value="2"/>
</dbReference>
<evidence type="ECO:0000256" key="2">
    <source>
        <dbReference type="ARBA" id="ARBA00022723"/>
    </source>
</evidence>
<keyword evidence="2" id="KW-0479">Metal-binding</keyword>
<feature type="compositionally biased region" description="Low complexity" evidence="8">
    <location>
        <begin position="9"/>
        <end position="31"/>
    </location>
</feature>
<dbReference type="Gene3D" id="3.30.160.60">
    <property type="entry name" value="Classic Zinc Finger"/>
    <property type="match status" value="2"/>
</dbReference>
<keyword evidence="6" id="KW-0539">Nucleus</keyword>
<name>A0ABP0BZW8_9PEZI</name>
<dbReference type="InterPro" id="IPR051059">
    <property type="entry name" value="VerF-like"/>
</dbReference>
<feature type="compositionally biased region" description="Pro residues" evidence="8">
    <location>
        <begin position="639"/>
        <end position="650"/>
    </location>
</feature>
<feature type="compositionally biased region" description="Low complexity" evidence="8">
    <location>
        <begin position="301"/>
        <end position="344"/>
    </location>
</feature>
<sequence length="1100" mass="120299">MSESHPHLPKQQQQQQPQQNAGPTAAPTPAAYKRASRKGAPRRYGCRFPGCDKVYSRQEHLQRHQLNHNPREIFACDIDDCGQRFVRADLLARHKKRHSGSYIPRNRMPSFAEPDPDQMAYSTGTVGILSPPTGLRNSIAAKSTPRSSGLGGTPSHSSVGTSTAQTSPGLGGGGSGNNTNVGGTSSSGAGASGSSVAGAAASFNNRLPSFPHTSSSVPRDAAILLSPETNATLPATASIPVLPPHVGISGISGHRSGLASVAQPAPQVQLQTVHPTWAATARLTNIGADMMQTDKTASFYQTQAAHQQPQQQHQQQHQQHQQQQQSQPESHHAFQQSHQQQQHAYHVPPPAREDSHAMIAETAPMLDFTTVPYPSNDIERDSNFAWWLFNSQAPFGDFSMAGLPFMEGGLESPFNNNITYDYESLTSRSHIDTPPRQFENSDETISEARRLEIVRLFKRFRQQQPQVEGRIPNLGHCVGEDIPALSTEMIHDCLYEFWEHVSPRVPIVHQPTFSCNRCPPLLLVVILALGAASRNNRAQNGNLSELSGFADIVILSARFELLITDDALPPVSLWVAQSLLLLEFYEKMLSSRRLHERSHIYHSVTLTVLRRGSPLIGRSGSESPPDESQLPSLSTASPPSLPHPHSPPTPMSSQSIGGRPQNEQAGHHSHRDGHSSTDLQTWWNRWADTEAMHRVVFVAFCIDTIHAAMFGHDADMEPHEIRLPLPCDDNLWTAAKPEDVRQLDNNLRMYGVRPITFLDGLKRAVHGKEVRTHSFGRMIIMSGLLSVGWHLRHRERHLKWLDLSAAPPPTESALDAAWRKTLLMAFDGWKESFDLVQGGGTADGKVNSSGANGGNGSAGSSNAGGSTGAGGPTRRSGFNGPIESAAVLYHLAHICLHIDIIDCQVYAGARRLLGRKISSNDYINIGNRMKVWAKQASTRHAIFHAFQLLYRVLVDPRVRGGGNVFTPTTNAEMQTYSIKTEADPHRPWIMYYAALSIWSFVQALNVGGRGPMSKSGSTSRPRAQQQSTSVPRGSSSRVVAYLGHVAGRHELDEVAAATELADGLPDLLEYLQAVFAESHSELLQEARVRLKTCLEIMGGA</sequence>
<evidence type="ECO:0000256" key="1">
    <source>
        <dbReference type="ARBA" id="ARBA00004123"/>
    </source>
</evidence>
<reference evidence="10 11" key="1">
    <citation type="submission" date="2024-01" db="EMBL/GenBank/DDBJ databases">
        <authorList>
            <person name="Allen C."/>
            <person name="Tagirdzhanova G."/>
        </authorList>
    </citation>
    <scope>NUCLEOTIDE SEQUENCE [LARGE SCALE GENOMIC DNA]</scope>
</reference>
<feature type="compositionally biased region" description="Polar residues" evidence="8">
    <location>
        <begin position="154"/>
        <end position="168"/>
    </location>
</feature>
<evidence type="ECO:0000256" key="5">
    <source>
        <dbReference type="ARBA" id="ARBA00022833"/>
    </source>
</evidence>
<feature type="compositionally biased region" description="Low complexity" evidence="8">
    <location>
        <begin position="177"/>
        <end position="196"/>
    </location>
</feature>
<dbReference type="PROSITE" id="PS00028">
    <property type="entry name" value="ZINC_FINGER_C2H2_1"/>
    <property type="match status" value="2"/>
</dbReference>
<feature type="region of interest" description="Disordered" evidence="8">
    <location>
        <begin position="1011"/>
        <end position="1035"/>
    </location>
</feature>
<evidence type="ECO:0000256" key="6">
    <source>
        <dbReference type="ARBA" id="ARBA00023242"/>
    </source>
</evidence>
<dbReference type="Pfam" id="PF00096">
    <property type="entry name" value="zf-C2H2"/>
    <property type="match status" value="2"/>
</dbReference>
<feature type="compositionally biased region" description="Basic residues" evidence="8">
    <location>
        <begin position="34"/>
        <end position="43"/>
    </location>
</feature>
<proteinExistence type="predicted"/>
<protein>
    <recommendedName>
        <fullName evidence="9">C2H2-type domain-containing protein</fullName>
    </recommendedName>
</protein>
<dbReference type="SUPFAM" id="SSF57667">
    <property type="entry name" value="beta-beta-alpha zinc fingers"/>
    <property type="match status" value="1"/>
</dbReference>
<dbReference type="InterPro" id="IPR036236">
    <property type="entry name" value="Znf_C2H2_sf"/>
</dbReference>
<dbReference type="InterPro" id="IPR007219">
    <property type="entry name" value="XnlR_reg_dom"/>
</dbReference>
<dbReference type="Proteomes" id="UP001642482">
    <property type="component" value="Unassembled WGS sequence"/>
</dbReference>
<feature type="region of interest" description="Disordered" evidence="8">
    <location>
        <begin position="299"/>
        <end position="351"/>
    </location>
</feature>
<feature type="compositionally biased region" description="Polar residues" evidence="8">
    <location>
        <begin position="1014"/>
        <end position="1035"/>
    </location>
</feature>
<comment type="caution">
    <text evidence="10">The sequence shown here is derived from an EMBL/GenBank/DDBJ whole genome shotgun (WGS) entry which is preliminary data.</text>
</comment>
<comment type="subcellular location">
    <subcellularLocation>
        <location evidence="1">Nucleus</location>
    </subcellularLocation>
</comment>
<dbReference type="SMART" id="SM00355">
    <property type="entry name" value="ZnF_C2H2"/>
    <property type="match status" value="2"/>
</dbReference>
<keyword evidence="11" id="KW-1185">Reference proteome</keyword>
<evidence type="ECO:0000256" key="3">
    <source>
        <dbReference type="ARBA" id="ARBA00022737"/>
    </source>
</evidence>
<keyword evidence="3" id="KW-0677">Repeat</keyword>
<dbReference type="Pfam" id="PF04082">
    <property type="entry name" value="Fungal_trans"/>
    <property type="match status" value="1"/>
</dbReference>
<organism evidence="10 11">
    <name type="scientific">Sporothrix eucalyptigena</name>
    <dbReference type="NCBI Taxonomy" id="1812306"/>
    <lineage>
        <taxon>Eukaryota</taxon>
        <taxon>Fungi</taxon>
        <taxon>Dikarya</taxon>
        <taxon>Ascomycota</taxon>
        <taxon>Pezizomycotina</taxon>
        <taxon>Sordariomycetes</taxon>
        <taxon>Sordariomycetidae</taxon>
        <taxon>Ophiostomatales</taxon>
        <taxon>Ophiostomataceae</taxon>
        <taxon>Sporothrix</taxon>
    </lineage>
</organism>
<keyword evidence="5" id="KW-0862">Zinc</keyword>
<dbReference type="EMBL" id="CAWUHD010000057">
    <property type="protein sequence ID" value="CAK7224972.1"/>
    <property type="molecule type" value="Genomic_DNA"/>
</dbReference>
<feature type="domain" description="C2H2-type" evidence="9">
    <location>
        <begin position="44"/>
        <end position="73"/>
    </location>
</feature>
<evidence type="ECO:0000256" key="7">
    <source>
        <dbReference type="PROSITE-ProRule" id="PRU00042"/>
    </source>
</evidence>
<evidence type="ECO:0000256" key="4">
    <source>
        <dbReference type="ARBA" id="ARBA00022771"/>
    </source>
</evidence>
<evidence type="ECO:0000313" key="11">
    <source>
        <dbReference type="Proteomes" id="UP001642482"/>
    </source>
</evidence>
<keyword evidence="4 7" id="KW-0863">Zinc-finger</keyword>
<feature type="domain" description="C2H2-type" evidence="9">
    <location>
        <begin position="74"/>
        <end position="103"/>
    </location>
</feature>
<feature type="compositionally biased region" description="Low complexity" evidence="8">
    <location>
        <begin position="628"/>
        <end position="638"/>
    </location>
</feature>
<evidence type="ECO:0000313" key="10">
    <source>
        <dbReference type="EMBL" id="CAK7224972.1"/>
    </source>
</evidence>
<dbReference type="CDD" id="cd12148">
    <property type="entry name" value="fungal_TF_MHR"/>
    <property type="match status" value="1"/>
</dbReference>
<dbReference type="PANTHER" id="PTHR40626:SF11">
    <property type="entry name" value="ZINC FINGER PROTEIN YPR022C"/>
    <property type="match status" value="1"/>
</dbReference>
<feature type="region of interest" description="Disordered" evidence="8">
    <location>
        <begin position="1"/>
        <end position="43"/>
    </location>
</feature>
<dbReference type="InterPro" id="IPR013087">
    <property type="entry name" value="Znf_C2H2_type"/>
</dbReference>
<evidence type="ECO:0000259" key="9">
    <source>
        <dbReference type="PROSITE" id="PS50157"/>
    </source>
</evidence>
<dbReference type="PANTHER" id="PTHR40626">
    <property type="entry name" value="MIP31509P"/>
    <property type="match status" value="1"/>
</dbReference>
<feature type="region of interest" description="Disordered" evidence="8">
    <location>
        <begin position="615"/>
        <end position="677"/>
    </location>
</feature>
<feature type="region of interest" description="Disordered" evidence="8">
    <location>
        <begin position="123"/>
        <end position="196"/>
    </location>
</feature>